<reference evidence="4 5" key="1">
    <citation type="journal article" date="2010" name="Nature">
        <title>Genome sequencing and analysis of the model grass Brachypodium distachyon.</title>
        <authorList>
            <consortium name="International Brachypodium Initiative"/>
        </authorList>
    </citation>
    <scope>NUCLEOTIDE SEQUENCE [LARGE SCALE GENOMIC DNA]</scope>
    <source>
        <strain evidence="4">Bd21</strain>
        <strain evidence="5">cv. Bd21</strain>
    </source>
</reference>
<dbReference type="KEGG" id="bdi:104581889"/>
<keyword evidence="6" id="KW-1185">Reference proteome</keyword>
<dbReference type="GO" id="GO:0008270">
    <property type="term" value="F:zinc ion binding"/>
    <property type="evidence" value="ECO:0007669"/>
    <property type="project" value="InterPro"/>
</dbReference>
<evidence type="ECO:0000256" key="2">
    <source>
        <dbReference type="ARBA" id="ARBA00022723"/>
    </source>
</evidence>
<dbReference type="PRINTS" id="PR00877">
    <property type="entry name" value="MTPLANTPEC"/>
</dbReference>
<keyword evidence="3" id="KW-0480">Metal-thiolate cluster</keyword>
<reference evidence="5" key="3">
    <citation type="submission" date="2018-08" db="UniProtKB">
        <authorList>
            <consortium name="EnsemblPlants"/>
        </authorList>
    </citation>
    <scope>IDENTIFICATION</scope>
    <source>
        <strain evidence="5">cv. Bd21</strain>
    </source>
</reference>
<dbReference type="PROSITE" id="PS51257">
    <property type="entry name" value="PROKAR_LIPOPROTEIN"/>
    <property type="match status" value="1"/>
</dbReference>
<evidence type="ECO:0000256" key="1">
    <source>
        <dbReference type="ARBA" id="ARBA00005802"/>
    </source>
</evidence>
<dbReference type="EMBL" id="CM000880">
    <property type="protein sequence ID" value="KQK23828.1"/>
    <property type="molecule type" value="Genomic_DNA"/>
</dbReference>
<comment type="similarity">
    <text evidence="1">Belongs to the metallothionein superfamily. Type 15 family.</text>
</comment>
<evidence type="ECO:0000313" key="5">
    <source>
        <dbReference type="EnsemblPlants" id="KQK23828"/>
    </source>
</evidence>
<protein>
    <submittedName>
        <fullName evidence="4 5">Uncharacterized protein</fullName>
    </submittedName>
</protein>
<dbReference type="RefSeq" id="XP_010229255.1">
    <property type="nucleotide sequence ID" value="XM_010230953.3"/>
</dbReference>
<dbReference type="PANTHER" id="PTHR48198">
    <property type="entry name" value="EC PROTEIN HOMOLOG"/>
    <property type="match status" value="1"/>
</dbReference>
<accession>A0A0Q3KHV8</accession>
<evidence type="ECO:0000256" key="3">
    <source>
        <dbReference type="ARBA" id="ARBA00022851"/>
    </source>
</evidence>
<dbReference type="AlphaFoldDB" id="A0A0Q3KHV8"/>
<dbReference type="STRING" id="15368.A0A0Q3KHV8"/>
<keyword evidence="2" id="KW-0479">Metal-binding</keyword>
<dbReference type="EnsemblPlants" id="KQK23828">
    <property type="protein sequence ID" value="KQK23828"/>
    <property type="gene ID" value="BRADI_1g76390v3"/>
</dbReference>
<evidence type="ECO:0000313" key="6">
    <source>
        <dbReference type="Proteomes" id="UP000008810"/>
    </source>
</evidence>
<dbReference type="InterPro" id="IPR000316">
    <property type="entry name" value="Metallthion_15"/>
</dbReference>
<organism evidence="4">
    <name type="scientific">Brachypodium distachyon</name>
    <name type="common">Purple false brome</name>
    <name type="synonym">Trachynia distachya</name>
    <dbReference type="NCBI Taxonomy" id="15368"/>
    <lineage>
        <taxon>Eukaryota</taxon>
        <taxon>Viridiplantae</taxon>
        <taxon>Streptophyta</taxon>
        <taxon>Embryophyta</taxon>
        <taxon>Tracheophyta</taxon>
        <taxon>Spermatophyta</taxon>
        <taxon>Magnoliopsida</taxon>
        <taxon>Liliopsida</taxon>
        <taxon>Poales</taxon>
        <taxon>Poaceae</taxon>
        <taxon>BOP clade</taxon>
        <taxon>Pooideae</taxon>
        <taxon>Stipodae</taxon>
        <taxon>Brachypodieae</taxon>
        <taxon>Brachypodium</taxon>
    </lineage>
</organism>
<name>A0A0Q3KHV8_BRADI</name>
<sequence>MPCDHKCGCIVPCPGGAACRCAGKQSSGGVPVPVNTAAACHTMCSCGEHCSCSPCSCGRLGTGDGNGKAGGCTCGPTCNCATCAA</sequence>
<dbReference type="Proteomes" id="UP000008810">
    <property type="component" value="Chromosome 1"/>
</dbReference>
<dbReference type="GeneID" id="104581889"/>
<reference evidence="4" key="2">
    <citation type="submission" date="2017-06" db="EMBL/GenBank/DDBJ databases">
        <title>WGS assembly of Brachypodium distachyon.</title>
        <authorList>
            <consortium name="The International Brachypodium Initiative"/>
            <person name="Lucas S."/>
            <person name="Harmon-Smith M."/>
            <person name="Lail K."/>
            <person name="Tice H."/>
            <person name="Grimwood J."/>
            <person name="Bruce D."/>
            <person name="Barry K."/>
            <person name="Shu S."/>
            <person name="Lindquist E."/>
            <person name="Wang M."/>
            <person name="Pitluck S."/>
            <person name="Vogel J.P."/>
            <person name="Garvin D.F."/>
            <person name="Mockler T.C."/>
            <person name="Schmutz J."/>
            <person name="Rokhsar D."/>
            <person name="Bevan M.W."/>
        </authorList>
    </citation>
    <scope>NUCLEOTIDE SEQUENCE</scope>
    <source>
        <strain evidence="4">Bd21</strain>
    </source>
</reference>
<dbReference type="OrthoDB" id="1929463at2759"/>
<dbReference type="PANTHER" id="PTHR48198:SF1">
    <property type="entry name" value="METALLOTHIONEIN-LIKE PROTEIN 4A-RELATED"/>
    <property type="match status" value="1"/>
</dbReference>
<evidence type="ECO:0000313" key="4">
    <source>
        <dbReference type="EMBL" id="KQK23828.1"/>
    </source>
</evidence>
<proteinExistence type="inferred from homology"/>
<dbReference type="Pfam" id="PF02068">
    <property type="entry name" value="Metallothio_PEC"/>
    <property type="match status" value="1"/>
</dbReference>
<dbReference type="Gramene" id="KQK23828">
    <property type="protein sequence ID" value="KQK23828"/>
    <property type="gene ID" value="BRADI_1g76390v3"/>
</dbReference>
<gene>
    <name evidence="5" type="primary">LOC104581889</name>
    <name evidence="4" type="ORF">BRADI_1g76390v3</name>
</gene>